<dbReference type="SUPFAM" id="SSF51445">
    <property type="entry name" value="(Trans)glycosidases"/>
    <property type="match status" value="1"/>
</dbReference>
<comment type="caution">
    <text evidence="6">The sequence shown here is derived from an EMBL/GenBank/DDBJ whole genome shotgun (WGS) entry which is preliminary data.</text>
</comment>
<protein>
    <submittedName>
        <fullName evidence="6">Alpha-glucosidase</fullName>
    </submittedName>
</protein>
<keyword evidence="7" id="KW-1185">Reference proteome</keyword>
<gene>
    <name evidence="6" type="ORF">B0T11DRAFT_278839</name>
</gene>
<keyword evidence="3" id="KW-0326">Glycosidase</keyword>
<dbReference type="InterPro" id="IPR013780">
    <property type="entry name" value="Glyco_hydro_b"/>
</dbReference>
<dbReference type="InterPro" id="IPR006047">
    <property type="entry name" value="GH13_cat_dom"/>
</dbReference>
<evidence type="ECO:0000259" key="5">
    <source>
        <dbReference type="SMART" id="SM00642"/>
    </source>
</evidence>
<keyword evidence="4" id="KW-0462">Maltose metabolism</keyword>
<dbReference type="GO" id="GO:0004574">
    <property type="term" value="F:oligo-1,6-glucosidase activity"/>
    <property type="evidence" value="ECO:0007669"/>
    <property type="project" value="TreeGrafter"/>
</dbReference>
<dbReference type="GO" id="GO:0004556">
    <property type="term" value="F:alpha-amylase activity"/>
    <property type="evidence" value="ECO:0007669"/>
    <property type="project" value="TreeGrafter"/>
</dbReference>
<dbReference type="PANTHER" id="PTHR10357">
    <property type="entry name" value="ALPHA-AMYLASE FAMILY MEMBER"/>
    <property type="match status" value="1"/>
</dbReference>
<dbReference type="GO" id="GO:0005987">
    <property type="term" value="P:sucrose catabolic process"/>
    <property type="evidence" value="ECO:0007669"/>
    <property type="project" value="TreeGrafter"/>
</dbReference>
<evidence type="ECO:0000256" key="3">
    <source>
        <dbReference type="ARBA" id="ARBA00023295"/>
    </source>
</evidence>
<accession>A0A8K0X278</accession>
<evidence type="ECO:0000256" key="4">
    <source>
        <dbReference type="ARBA" id="ARBA00026248"/>
    </source>
</evidence>
<keyword evidence="2" id="KW-0378">Hydrolase</keyword>
<organism evidence="6 7">
    <name type="scientific">Plectosphaerella cucumerina</name>
    <dbReference type="NCBI Taxonomy" id="40658"/>
    <lineage>
        <taxon>Eukaryota</taxon>
        <taxon>Fungi</taxon>
        <taxon>Dikarya</taxon>
        <taxon>Ascomycota</taxon>
        <taxon>Pezizomycotina</taxon>
        <taxon>Sordariomycetes</taxon>
        <taxon>Hypocreomycetidae</taxon>
        <taxon>Glomerellales</taxon>
        <taxon>Plectosphaerellaceae</taxon>
        <taxon>Plectosphaerella</taxon>
    </lineage>
</organism>
<evidence type="ECO:0000256" key="1">
    <source>
        <dbReference type="ARBA" id="ARBA00008061"/>
    </source>
</evidence>
<dbReference type="FunFam" id="3.90.400.10:FF:000004">
    <property type="entry name" value="Oligo-1,6-glucosidase"/>
    <property type="match status" value="1"/>
</dbReference>
<dbReference type="Gene3D" id="3.20.20.80">
    <property type="entry name" value="Glycosidases"/>
    <property type="match status" value="1"/>
</dbReference>
<dbReference type="PANTHER" id="PTHR10357:SF222">
    <property type="entry name" value="MALTASE MALT (AFU_ORTHOLOGUE AFUA_8G07070)"/>
    <property type="match status" value="1"/>
</dbReference>
<dbReference type="CDD" id="cd11333">
    <property type="entry name" value="AmyAc_SI_OligoGlu_DGase"/>
    <property type="match status" value="1"/>
</dbReference>
<dbReference type="InterPro" id="IPR017853">
    <property type="entry name" value="GH"/>
</dbReference>
<dbReference type="AlphaFoldDB" id="A0A8K0X278"/>
<evidence type="ECO:0000313" key="7">
    <source>
        <dbReference type="Proteomes" id="UP000813385"/>
    </source>
</evidence>
<dbReference type="InterPro" id="IPR045857">
    <property type="entry name" value="O16G_dom_2"/>
</dbReference>
<dbReference type="EMBL" id="JAGPXD010000003">
    <property type="protein sequence ID" value="KAH7361376.1"/>
    <property type="molecule type" value="Genomic_DNA"/>
</dbReference>
<sequence>MGSTTPHAHSPWWKNSTVYQIYPASFKDSNDDGLGDIPGIISKVDYLADLGVDVVWLSPMYKSPQFDMGYDISDYEAVHEPYGTVADMEDLISACHARGMKLIIDLVINHTSDEHAWFKESRSSLTNPRRDWYIWRPARIDPATGKRLPPTNWRSYFGGSAWQWDEATGEYYLHLFARQQPDLNWENEACRAAIYDSAMRFWLARGVDGFRVDTVNMYSKGVELRDAPIVDTAAYEQPAWDMYANGPRIHEFLGEMNKVLAEYGADLMTVGELPHTPDESHVRRYVSAAAQQLSMVFQFDIVEIGKGSEMPFAIDPWKLSELKRIVERWQCFIEGNDAWTTAFCENHDQGRSVSRYGSDKDEASRQMSAKMLSLMLCSLTGTLFVYQGQEIGMVNVPREWPVDEYQDIASVNHYRALEARKVSDESLRRALDGINLLGRDNARTPMQWNNLPHAGFTSSDAGPWMRTHDNYPIVNVEKQQTESQSVLNFWKEMLQIRKEQQDLLIHGNFRLLNADSEESFVFTKTNNGRMAVIVLNFTDHAVEVKLPETNHLKCRIGNYEDASVVASRPSEKTATKLRPWEARLYLEE</sequence>
<reference evidence="6" key="1">
    <citation type="journal article" date="2021" name="Nat. Commun.">
        <title>Genetic determinants of endophytism in the Arabidopsis root mycobiome.</title>
        <authorList>
            <person name="Mesny F."/>
            <person name="Miyauchi S."/>
            <person name="Thiergart T."/>
            <person name="Pickel B."/>
            <person name="Atanasova L."/>
            <person name="Karlsson M."/>
            <person name="Huettel B."/>
            <person name="Barry K.W."/>
            <person name="Haridas S."/>
            <person name="Chen C."/>
            <person name="Bauer D."/>
            <person name="Andreopoulos W."/>
            <person name="Pangilinan J."/>
            <person name="LaButti K."/>
            <person name="Riley R."/>
            <person name="Lipzen A."/>
            <person name="Clum A."/>
            <person name="Drula E."/>
            <person name="Henrissat B."/>
            <person name="Kohler A."/>
            <person name="Grigoriev I.V."/>
            <person name="Martin F.M."/>
            <person name="Hacquard S."/>
        </authorList>
    </citation>
    <scope>NUCLEOTIDE SEQUENCE</scope>
    <source>
        <strain evidence="6">MPI-CAGE-AT-0016</strain>
    </source>
</reference>
<feature type="domain" description="Glycosyl hydrolase family 13 catalytic" evidence="5">
    <location>
        <begin position="20"/>
        <end position="443"/>
    </location>
</feature>
<evidence type="ECO:0000256" key="2">
    <source>
        <dbReference type="ARBA" id="ARBA00022801"/>
    </source>
</evidence>
<dbReference type="Gene3D" id="3.90.400.10">
    <property type="entry name" value="Oligo-1,6-glucosidase, Domain 2"/>
    <property type="match status" value="1"/>
</dbReference>
<proteinExistence type="inferred from homology"/>
<dbReference type="GO" id="GO:0000025">
    <property type="term" value="P:maltose catabolic process"/>
    <property type="evidence" value="ECO:0007669"/>
    <property type="project" value="TreeGrafter"/>
</dbReference>
<dbReference type="Proteomes" id="UP000813385">
    <property type="component" value="Unassembled WGS sequence"/>
</dbReference>
<dbReference type="Pfam" id="PF00128">
    <property type="entry name" value="Alpha-amylase"/>
    <property type="match status" value="1"/>
</dbReference>
<dbReference type="GO" id="GO:0033934">
    <property type="term" value="F:glucan 1,4-alpha-maltotriohydrolase activity"/>
    <property type="evidence" value="ECO:0007669"/>
    <property type="project" value="TreeGrafter"/>
</dbReference>
<dbReference type="OrthoDB" id="1740265at2759"/>
<dbReference type="SMART" id="SM00642">
    <property type="entry name" value="Aamy"/>
    <property type="match status" value="1"/>
</dbReference>
<dbReference type="GO" id="GO:0004575">
    <property type="term" value="F:sucrose alpha-glucosidase activity"/>
    <property type="evidence" value="ECO:0007669"/>
    <property type="project" value="TreeGrafter"/>
</dbReference>
<dbReference type="Gene3D" id="2.60.40.1180">
    <property type="entry name" value="Golgi alpha-mannosidase II"/>
    <property type="match status" value="1"/>
</dbReference>
<name>A0A8K0X278_9PEZI</name>
<dbReference type="FunFam" id="3.20.20.80:FF:000064">
    <property type="entry name" value="Oligo-1,6-glucosidase"/>
    <property type="match status" value="1"/>
</dbReference>
<dbReference type="SUPFAM" id="SSF51011">
    <property type="entry name" value="Glycosyl hydrolase domain"/>
    <property type="match status" value="1"/>
</dbReference>
<comment type="similarity">
    <text evidence="1">Belongs to the glycosyl hydrolase 13 family.</text>
</comment>
<evidence type="ECO:0000313" key="6">
    <source>
        <dbReference type="EMBL" id="KAH7361376.1"/>
    </source>
</evidence>
<dbReference type="FunFam" id="3.20.20.80:FF:000087">
    <property type="entry name" value="Oligo-1,6-glucosidase IMA1"/>
    <property type="match status" value="1"/>
</dbReference>